<dbReference type="CDD" id="cd05387">
    <property type="entry name" value="BY-kinase"/>
    <property type="match status" value="1"/>
</dbReference>
<keyword evidence="5" id="KW-0067">ATP-binding</keyword>
<dbReference type="EMBL" id="SSNY01000006">
    <property type="protein sequence ID" value="THF56955.1"/>
    <property type="molecule type" value="Genomic_DNA"/>
</dbReference>
<evidence type="ECO:0000256" key="9">
    <source>
        <dbReference type="SAM" id="Phobius"/>
    </source>
</evidence>
<dbReference type="RefSeq" id="WP_136357303.1">
    <property type="nucleotide sequence ID" value="NZ_SSNY01000006.1"/>
</dbReference>
<dbReference type="Proteomes" id="UP000306441">
    <property type="component" value="Unassembled WGS sequence"/>
</dbReference>
<dbReference type="Pfam" id="PF13807">
    <property type="entry name" value="GNVR"/>
    <property type="match status" value="1"/>
</dbReference>
<keyword evidence="13" id="KW-1185">Reference proteome</keyword>
<dbReference type="Pfam" id="PF02706">
    <property type="entry name" value="Wzz"/>
    <property type="match status" value="1"/>
</dbReference>
<evidence type="ECO:0000256" key="5">
    <source>
        <dbReference type="ARBA" id="ARBA00022840"/>
    </source>
</evidence>
<feature type="domain" description="Tyrosine-protein kinase G-rich" evidence="11">
    <location>
        <begin position="289"/>
        <end position="361"/>
    </location>
</feature>
<dbReference type="Gene3D" id="3.40.50.300">
    <property type="entry name" value="P-loop containing nucleotide triphosphate hydrolases"/>
    <property type="match status" value="1"/>
</dbReference>
<keyword evidence="3 9" id="KW-0812">Transmembrane</keyword>
<name>A0ABY2Q5Z8_9HYPH</name>
<keyword evidence="7 9" id="KW-0472">Membrane</keyword>
<protein>
    <submittedName>
        <fullName evidence="12">ATPase</fullName>
    </submittedName>
</protein>
<evidence type="ECO:0000256" key="3">
    <source>
        <dbReference type="ARBA" id="ARBA00022692"/>
    </source>
</evidence>
<dbReference type="InterPro" id="IPR027417">
    <property type="entry name" value="P-loop_NTPase"/>
</dbReference>
<dbReference type="SUPFAM" id="SSF52540">
    <property type="entry name" value="P-loop containing nucleoside triphosphate hydrolases"/>
    <property type="match status" value="1"/>
</dbReference>
<evidence type="ECO:0000259" key="10">
    <source>
        <dbReference type="Pfam" id="PF02706"/>
    </source>
</evidence>
<keyword evidence="2" id="KW-1003">Cell membrane</keyword>
<dbReference type="InterPro" id="IPR050445">
    <property type="entry name" value="Bact_polysacc_biosynth/exp"/>
</dbReference>
<dbReference type="PANTHER" id="PTHR32309">
    <property type="entry name" value="TYROSINE-PROTEIN KINASE"/>
    <property type="match status" value="1"/>
</dbReference>
<comment type="caution">
    <text evidence="12">The sequence shown here is derived from an EMBL/GenBank/DDBJ whole genome shotgun (WGS) entry which is preliminary data.</text>
</comment>
<evidence type="ECO:0000256" key="4">
    <source>
        <dbReference type="ARBA" id="ARBA00022741"/>
    </source>
</evidence>
<dbReference type="InterPro" id="IPR005702">
    <property type="entry name" value="Wzc-like_C"/>
</dbReference>
<organism evidence="12 13">
    <name type="scientific">Ollibium composti</name>
    <dbReference type="NCBI Taxonomy" id="2675109"/>
    <lineage>
        <taxon>Bacteria</taxon>
        <taxon>Pseudomonadati</taxon>
        <taxon>Pseudomonadota</taxon>
        <taxon>Alphaproteobacteria</taxon>
        <taxon>Hyphomicrobiales</taxon>
        <taxon>Phyllobacteriaceae</taxon>
        <taxon>Ollibium</taxon>
    </lineage>
</organism>
<dbReference type="InterPro" id="IPR003856">
    <property type="entry name" value="LPS_length_determ_N"/>
</dbReference>
<gene>
    <name evidence="12" type="ORF">E6C48_11565</name>
</gene>
<evidence type="ECO:0000259" key="11">
    <source>
        <dbReference type="Pfam" id="PF13807"/>
    </source>
</evidence>
<evidence type="ECO:0000256" key="6">
    <source>
        <dbReference type="ARBA" id="ARBA00022989"/>
    </source>
</evidence>
<evidence type="ECO:0000256" key="7">
    <source>
        <dbReference type="ARBA" id="ARBA00023136"/>
    </source>
</evidence>
<proteinExistence type="predicted"/>
<sequence length="609" mass="66298">MDRAFPHRWPSAIEQLPAADQEFIGLSDIIGFLGRYVGTIAVSLAAALLIALFYVSTTDSTYTASTQILIEPRVSQHLQDAGEVNLSLDTAQMESQIAVMQSEKIATMVIDQLKLLDDPDFNRPQKLPLLQRVRRFGATFVEALGLRDKMWFAWLRRHLGFVLQAAPANPSEYEKSRLAMLTFRGGLDVRRVGVSYAIDISFTSLNAEAAARIANATADAFVREQLETKADAAKQGGAWLETRLEQLRDQMNKAMAKAQEFRSRHDYSVGDEAGAKGGGSGVPTLEELETTAETYQKMYESFLQAYTNSVSQQSYPVADARVITEATAPLSPSAPKPKLVLAFAAVAGLAFGIGLSFVRHMFDRTVGSARQIRENLGVECVGELPRIGRRRETGRIDEVLRKPHAPYTGSLRKARTEISLAETDHPIRFLGMTAASDGGSKSSVVGNLAALYSMSGLKTLVIDADVQHTITARLLGPSGTHGGPCQDPAWLNITSCPGRSFDLLPGPVIDARKLLMPKNMEAFLSELTACDLPSCAYDIVILDMPTLASGADLLKIGSILDGVVMVAECGETHLDTLRDLTRTLQTSRSPILGVLLTRARAATFLQRRT</sequence>
<accession>A0ABY2Q5Z8</accession>
<feature type="coiled-coil region" evidence="8">
    <location>
        <begin position="244"/>
        <end position="305"/>
    </location>
</feature>
<comment type="subcellular location">
    <subcellularLocation>
        <location evidence="1">Cell membrane</location>
        <topology evidence="1">Multi-pass membrane protein</topology>
    </subcellularLocation>
</comment>
<dbReference type="InterPro" id="IPR032807">
    <property type="entry name" value="GNVR"/>
</dbReference>
<feature type="transmembrane region" description="Helical" evidence="9">
    <location>
        <begin position="339"/>
        <end position="358"/>
    </location>
</feature>
<reference evidence="12 13" key="1">
    <citation type="submission" date="2019-04" db="EMBL/GenBank/DDBJ databases">
        <title>Mesorhizobium composti sp. nov., isolated from compost.</title>
        <authorList>
            <person name="Lin S.-Y."/>
            <person name="Hameed A."/>
            <person name="Hsieh Y.-T."/>
            <person name="Young C.-C."/>
        </authorList>
    </citation>
    <scope>NUCLEOTIDE SEQUENCE [LARGE SCALE GENOMIC DNA]</scope>
    <source>
        <strain evidence="12 13">CC-YTH430</strain>
    </source>
</reference>
<feature type="transmembrane region" description="Helical" evidence="9">
    <location>
        <begin position="36"/>
        <end position="55"/>
    </location>
</feature>
<evidence type="ECO:0000313" key="13">
    <source>
        <dbReference type="Proteomes" id="UP000306441"/>
    </source>
</evidence>
<dbReference type="PANTHER" id="PTHR32309:SF13">
    <property type="entry name" value="FERRIC ENTEROBACTIN TRANSPORT PROTEIN FEPE"/>
    <property type="match status" value="1"/>
</dbReference>
<feature type="domain" description="Polysaccharide chain length determinant N-terminal" evidence="10">
    <location>
        <begin position="24"/>
        <end position="113"/>
    </location>
</feature>
<keyword evidence="6 9" id="KW-1133">Transmembrane helix</keyword>
<evidence type="ECO:0000256" key="2">
    <source>
        <dbReference type="ARBA" id="ARBA00022475"/>
    </source>
</evidence>
<keyword evidence="4" id="KW-0547">Nucleotide-binding</keyword>
<evidence type="ECO:0000313" key="12">
    <source>
        <dbReference type="EMBL" id="THF56955.1"/>
    </source>
</evidence>
<evidence type="ECO:0000256" key="8">
    <source>
        <dbReference type="SAM" id="Coils"/>
    </source>
</evidence>
<keyword evidence="8" id="KW-0175">Coiled coil</keyword>
<evidence type="ECO:0000256" key="1">
    <source>
        <dbReference type="ARBA" id="ARBA00004651"/>
    </source>
</evidence>